<organism evidence="2 3">
    <name type="scientific">Leptidea sinapis</name>
    <dbReference type="NCBI Taxonomy" id="189913"/>
    <lineage>
        <taxon>Eukaryota</taxon>
        <taxon>Metazoa</taxon>
        <taxon>Ecdysozoa</taxon>
        <taxon>Arthropoda</taxon>
        <taxon>Hexapoda</taxon>
        <taxon>Insecta</taxon>
        <taxon>Pterygota</taxon>
        <taxon>Neoptera</taxon>
        <taxon>Endopterygota</taxon>
        <taxon>Lepidoptera</taxon>
        <taxon>Glossata</taxon>
        <taxon>Ditrysia</taxon>
        <taxon>Papilionoidea</taxon>
        <taxon>Pieridae</taxon>
        <taxon>Dismorphiinae</taxon>
        <taxon>Leptidea</taxon>
    </lineage>
</organism>
<feature type="transmembrane region" description="Helical" evidence="1">
    <location>
        <begin position="67"/>
        <end position="85"/>
    </location>
</feature>
<keyword evidence="1" id="KW-1133">Transmembrane helix</keyword>
<evidence type="ECO:0000256" key="1">
    <source>
        <dbReference type="SAM" id="Phobius"/>
    </source>
</evidence>
<name>A0A5E4Q3T5_9NEOP</name>
<proteinExistence type="predicted"/>
<keyword evidence="1" id="KW-0472">Membrane</keyword>
<evidence type="ECO:0000313" key="3">
    <source>
        <dbReference type="Proteomes" id="UP000324832"/>
    </source>
</evidence>
<reference evidence="2 3" key="1">
    <citation type="submission" date="2017-07" db="EMBL/GenBank/DDBJ databases">
        <authorList>
            <person name="Talla V."/>
            <person name="Backstrom N."/>
        </authorList>
    </citation>
    <scope>NUCLEOTIDE SEQUENCE [LARGE SCALE GENOMIC DNA]</scope>
</reference>
<dbReference type="EMBL" id="FZQP02001449">
    <property type="protein sequence ID" value="VVC92929.1"/>
    <property type="molecule type" value="Genomic_DNA"/>
</dbReference>
<gene>
    <name evidence="2" type="ORF">LSINAPIS_LOCUS5238</name>
</gene>
<accession>A0A5E4Q3T5</accession>
<dbReference type="Proteomes" id="UP000324832">
    <property type="component" value="Unassembled WGS sequence"/>
</dbReference>
<keyword evidence="1" id="KW-0812">Transmembrane</keyword>
<evidence type="ECO:0000313" key="2">
    <source>
        <dbReference type="EMBL" id="VVC92929.1"/>
    </source>
</evidence>
<sequence length="89" mass="9632">MKDFSVDIKTTLSTNEQILCNARCYIRCIKGSSTLNGPSTSEPVLFRLPSASNESTTISVLVARGKLGLFTIIIGAAIILAKRIIPYTK</sequence>
<keyword evidence="3" id="KW-1185">Reference proteome</keyword>
<protein>
    <submittedName>
        <fullName evidence="2">Uncharacterized protein</fullName>
    </submittedName>
</protein>
<dbReference type="AlphaFoldDB" id="A0A5E4Q3T5"/>